<evidence type="ECO:0000313" key="5">
    <source>
        <dbReference type="EMBL" id="CAJ0585651.1"/>
    </source>
</evidence>
<gene>
    <name evidence="5" type="ORF">MSPICULIGERA_LOCUS23663</name>
</gene>
<evidence type="ECO:0000256" key="1">
    <source>
        <dbReference type="ARBA" id="ARBA00022723"/>
    </source>
</evidence>
<proteinExistence type="predicted"/>
<protein>
    <recommendedName>
        <fullName evidence="4">EF-hand domain-containing protein</fullName>
    </recommendedName>
</protein>
<dbReference type="FunFam" id="1.10.238.10:FF:000178">
    <property type="entry name" value="Calmodulin-2 A"/>
    <property type="match status" value="1"/>
</dbReference>
<dbReference type="InterPro" id="IPR018247">
    <property type="entry name" value="EF_Hand_1_Ca_BS"/>
</dbReference>
<dbReference type="CDD" id="cd00051">
    <property type="entry name" value="EFh"/>
    <property type="match status" value="2"/>
</dbReference>
<organism evidence="5 6">
    <name type="scientific">Mesorhabditis spiculigera</name>
    <dbReference type="NCBI Taxonomy" id="96644"/>
    <lineage>
        <taxon>Eukaryota</taxon>
        <taxon>Metazoa</taxon>
        <taxon>Ecdysozoa</taxon>
        <taxon>Nematoda</taxon>
        <taxon>Chromadorea</taxon>
        <taxon>Rhabditida</taxon>
        <taxon>Rhabditina</taxon>
        <taxon>Rhabditomorpha</taxon>
        <taxon>Rhabditoidea</taxon>
        <taxon>Rhabditidae</taxon>
        <taxon>Mesorhabditinae</taxon>
        <taxon>Mesorhabditis</taxon>
    </lineage>
</organism>
<comment type="caution">
    <text evidence="5">The sequence shown here is derived from an EMBL/GenBank/DDBJ whole genome shotgun (WGS) entry which is preliminary data.</text>
</comment>
<evidence type="ECO:0000256" key="2">
    <source>
        <dbReference type="ARBA" id="ARBA00022737"/>
    </source>
</evidence>
<reference evidence="5" key="1">
    <citation type="submission" date="2023-06" db="EMBL/GenBank/DDBJ databases">
        <authorList>
            <person name="Delattre M."/>
        </authorList>
    </citation>
    <scope>NUCLEOTIDE SEQUENCE</scope>
    <source>
        <strain evidence="5">AF72</strain>
    </source>
</reference>
<dbReference type="Gene3D" id="1.10.238.10">
    <property type="entry name" value="EF-hand"/>
    <property type="match status" value="2"/>
</dbReference>
<keyword evidence="3" id="KW-0106">Calcium</keyword>
<dbReference type="GO" id="GO:0043226">
    <property type="term" value="C:organelle"/>
    <property type="evidence" value="ECO:0007669"/>
    <property type="project" value="UniProtKB-ARBA"/>
</dbReference>
<evidence type="ECO:0000313" key="6">
    <source>
        <dbReference type="Proteomes" id="UP001177023"/>
    </source>
</evidence>
<dbReference type="SUPFAM" id="SSF47473">
    <property type="entry name" value="EF-hand"/>
    <property type="match status" value="1"/>
</dbReference>
<feature type="domain" description="EF-hand" evidence="4">
    <location>
        <begin position="111"/>
        <end position="146"/>
    </location>
</feature>
<evidence type="ECO:0000256" key="3">
    <source>
        <dbReference type="ARBA" id="ARBA00022837"/>
    </source>
</evidence>
<feature type="domain" description="EF-hand" evidence="4">
    <location>
        <begin position="39"/>
        <end position="74"/>
    </location>
</feature>
<dbReference type="EMBL" id="CATQJA010002706">
    <property type="protein sequence ID" value="CAJ0585651.1"/>
    <property type="molecule type" value="Genomic_DNA"/>
</dbReference>
<dbReference type="Pfam" id="PF13499">
    <property type="entry name" value="EF-hand_7"/>
    <property type="match status" value="1"/>
</dbReference>
<dbReference type="InterPro" id="IPR002048">
    <property type="entry name" value="EF_hand_dom"/>
</dbReference>
<dbReference type="AlphaFoldDB" id="A0AA36GAY7"/>
<dbReference type="PROSITE" id="PS00018">
    <property type="entry name" value="EF_HAND_1"/>
    <property type="match status" value="2"/>
</dbReference>
<dbReference type="PANTHER" id="PTHR34524">
    <property type="entry name" value="CALCYPHOSIN"/>
    <property type="match status" value="1"/>
</dbReference>
<dbReference type="Pfam" id="PF13202">
    <property type="entry name" value="EF-hand_5"/>
    <property type="match status" value="1"/>
</dbReference>
<sequence length="208" mass="24106">MADENVTEEEQNRLRRAELRTCTDPLRKLQLTLLLRGSTGIKEFARSFRILDDDGNRQLTMDEFLKGMHDFQVPLSPDELVVLFKVLDANGSGSISFDEFLEHLRPPMSDTRKKLIEAAFRKMDRRGDGTITPDDMVGVFNAKKHPKYLSGDKTEEQIFKMYLSNFEIGGHKDGKVTREEFYNYYNAISASIDNDCYFDLMMRNAWKL</sequence>
<feature type="domain" description="EF-hand" evidence="4">
    <location>
        <begin position="75"/>
        <end position="110"/>
    </location>
</feature>
<dbReference type="PROSITE" id="PS50222">
    <property type="entry name" value="EF_HAND_2"/>
    <property type="match status" value="3"/>
</dbReference>
<keyword evidence="1" id="KW-0479">Metal-binding</keyword>
<keyword evidence="6" id="KW-1185">Reference proteome</keyword>
<dbReference type="SMART" id="SM00054">
    <property type="entry name" value="EFh"/>
    <property type="match status" value="3"/>
</dbReference>
<evidence type="ECO:0000259" key="4">
    <source>
        <dbReference type="PROSITE" id="PS50222"/>
    </source>
</evidence>
<dbReference type="PANTHER" id="PTHR34524:SF6">
    <property type="entry name" value="CALCYPHOSINE LIKE"/>
    <property type="match status" value="1"/>
</dbReference>
<feature type="non-terminal residue" evidence="5">
    <location>
        <position position="1"/>
    </location>
</feature>
<dbReference type="Proteomes" id="UP001177023">
    <property type="component" value="Unassembled WGS sequence"/>
</dbReference>
<accession>A0AA36GAY7</accession>
<dbReference type="InterPro" id="IPR011992">
    <property type="entry name" value="EF-hand-dom_pair"/>
</dbReference>
<dbReference type="GO" id="GO:0005509">
    <property type="term" value="F:calcium ion binding"/>
    <property type="evidence" value="ECO:0007669"/>
    <property type="project" value="InterPro"/>
</dbReference>
<name>A0AA36GAY7_9BILA</name>
<dbReference type="InterPro" id="IPR051581">
    <property type="entry name" value="Ca-bind"/>
</dbReference>
<keyword evidence="2" id="KW-0677">Repeat</keyword>